<evidence type="ECO:0000256" key="4">
    <source>
        <dbReference type="ARBA" id="ARBA00004496"/>
    </source>
</evidence>
<dbReference type="CDD" id="cd14796">
    <property type="entry name" value="RNAse_HIII_N"/>
    <property type="match status" value="1"/>
</dbReference>
<feature type="region of interest" description="Disordered" evidence="16">
    <location>
        <begin position="62"/>
        <end position="91"/>
    </location>
</feature>
<evidence type="ECO:0000256" key="13">
    <source>
        <dbReference type="ARBA" id="ARBA00022842"/>
    </source>
</evidence>
<comment type="catalytic activity">
    <reaction evidence="1 14 15">
        <text>Endonucleolytic cleavage to 5'-phosphomonoester.</text>
        <dbReference type="EC" id="3.1.26.4"/>
    </reaction>
</comment>
<feature type="binding site" evidence="14 15">
    <location>
        <position position="95"/>
    </location>
    <ligand>
        <name>a divalent metal cation</name>
        <dbReference type="ChEBI" id="CHEBI:60240"/>
    </ligand>
</feature>
<evidence type="ECO:0000313" key="18">
    <source>
        <dbReference type="EMBL" id="MET3682594.1"/>
    </source>
</evidence>
<proteinExistence type="inferred from homology"/>
<dbReference type="Gene3D" id="3.30.310.10">
    <property type="entry name" value="TATA-Binding Protein"/>
    <property type="match status" value="1"/>
</dbReference>
<evidence type="ECO:0000256" key="9">
    <source>
        <dbReference type="ARBA" id="ARBA00022722"/>
    </source>
</evidence>
<dbReference type="InterPro" id="IPR024568">
    <property type="entry name" value="RNase_HIII_N"/>
</dbReference>
<evidence type="ECO:0000256" key="10">
    <source>
        <dbReference type="ARBA" id="ARBA00022723"/>
    </source>
</evidence>
<evidence type="ECO:0000256" key="14">
    <source>
        <dbReference type="HAMAP-Rule" id="MF_00053"/>
    </source>
</evidence>
<comment type="similarity">
    <text evidence="5 14">Belongs to the RNase HII family. RnhC subfamily.</text>
</comment>
<name>A0ABV2KSN5_9BACI</name>
<evidence type="ECO:0000313" key="19">
    <source>
        <dbReference type="Proteomes" id="UP001549167"/>
    </source>
</evidence>
<protein>
    <recommendedName>
        <fullName evidence="7 14">Ribonuclease HIII</fullName>
        <shortName evidence="14">RNase HIII</shortName>
        <ecNumber evidence="6 14">3.1.26.4</ecNumber>
    </recommendedName>
</protein>
<keyword evidence="13 14" id="KW-0460">Magnesium</keyword>
<dbReference type="InterPro" id="IPR024567">
    <property type="entry name" value="RNase_HII/HIII_dom"/>
</dbReference>
<accession>A0ABV2KSN5</accession>
<evidence type="ECO:0000256" key="3">
    <source>
        <dbReference type="ARBA" id="ARBA00004065"/>
    </source>
</evidence>
<dbReference type="GO" id="GO:0004523">
    <property type="term" value="F:RNA-DNA hybrid ribonuclease activity"/>
    <property type="evidence" value="ECO:0007669"/>
    <property type="project" value="UniProtKB-EC"/>
</dbReference>
<comment type="caution">
    <text evidence="18">The sequence shown here is derived from an EMBL/GenBank/DDBJ whole genome shotgun (WGS) entry which is preliminary data.</text>
</comment>
<keyword evidence="8 14" id="KW-0963">Cytoplasm</keyword>
<dbReference type="PANTHER" id="PTHR10954:SF23">
    <property type="entry name" value="RIBONUCLEASE"/>
    <property type="match status" value="1"/>
</dbReference>
<keyword evidence="19" id="KW-1185">Reference proteome</keyword>
<evidence type="ECO:0000259" key="17">
    <source>
        <dbReference type="PROSITE" id="PS51975"/>
    </source>
</evidence>
<feature type="binding site" evidence="14 15">
    <location>
        <position position="200"/>
    </location>
    <ligand>
        <name>a divalent metal cation</name>
        <dbReference type="ChEBI" id="CHEBI:60240"/>
    </ligand>
</feature>
<keyword evidence="11 14" id="KW-0255">Endonuclease</keyword>
<organism evidence="18 19">
    <name type="scientific">Alkalibacillus flavidus</name>
    <dbReference type="NCBI Taxonomy" id="546021"/>
    <lineage>
        <taxon>Bacteria</taxon>
        <taxon>Bacillati</taxon>
        <taxon>Bacillota</taxon>
        <taxon>Bacilli</taxon>
        <taxon>Bacillales</taxon>
        <taxon>Bacillaceae</taxon>
        <taxon>Alkalibacillus</taxon>
    </lineage>
</organism>
<reference evidence="18 19" key="1">
    <citation type="submission" date="2024-06" db="EMBL/GenBank/DDBJ databases">
        <title>Genomic Encyclopedia of Type Strains, Phase IV (KMG-IV): sequencing the most valuable type-strain genomes for metagenomic binning, comparative biology and taxonomic classification.</title>
        <authorList>
            <person name="Goeker M."/>
        </authorList>
    </citation>
    <scope>NUCLEOTIDE SEQUENCE [LARGE SCALE GENOMIC DNA]</scope>
    <source>
        <strain evidence="18 19">DSM 23520</strain>
    </source>
</reference>
<dbReference type="EMBL" id="JBEPMX010000002">
    <property type="protein sequence ID" value="MET3682594.1"/>
    <property type="molecule type" value="Genomic_DNA"/>
</dbReference>
<dbReference type="Gene3D" id="3.30.420.10">
    <property type="entry name" value="Ribonuclease H-like superfamily/Ribonuclease H"/>
    <property type="match status" value="1"/>
</dbReference>
<dbReference type="InterPro" id="IPR012337">
    <property type="entry name" value="RNaseH-like_sf"/>
</dbReference>
<dbReference type="RefSeq" id="WP_354219209.1">
    <property type="nucleotide sequence ID" value="NZ_JBEPMX010000002.1"/>
</dbReference>
<dbReference type="PROSITE" id="PS51975">
    <property type="entry name" value="RNASE_H_2"/>
    <property type="match status" value="1"/>
</dbReference>
<dbReference type="PIRSF" id="PIRSF037748">
    <property type="entry name" value="RnhC"/>
    <property type="match status" value="1"/>
</dbReference>
<dbReference type="InterPro" id="IPR004641">
    <property type="entry name" value="RNase_HIII"/>
</dbReference>
<evidence type="ECO:0000256" key="5">
    <source>
        <dbReference type="ARBA" id="ARBA00008378"/>
    </source>
</evidence>
<keyword evidence="9 14" id="KW-0540">Nuclease</keyword>
<dbReference type="InterPro" id="IPR012295">
    <property type="entry name" value="TBP_dom_sf"/>
</dbReference>
<feature type="domain" description="RNase H type-2" evidence="17">
    <location>
        <begin position="88"/>
        <end position="306"/>
    </location>
</feature>
<dbReference type="InterPro" id="IPR036397">
    <property type="entry name" value="RNaseH_sf"/>
</dbReference>
<comment type="cofactor">
    <cofactor evidence="14 15">
        <name>Mn(2+)</name>
        <dbReference type="ChEBI" id="CHEBI:29035"/>
    </cofactor>
    <cofactor evidence="14 15">
        <name>Mg(2+)</name>
        <dbReference type="ChEBI" id="CHEBI:18420"/>
    </cofactor>
    <text evidence="14 15">Manganese or magnesium. Binds 1 divalent metal ion per monomer in the absence of substrate. May bind a second metal ion after substrate binding.</text>
</comment>
<dbReference type="HAMAP" id="MF_00053">
    <property type="entry name" value="RNase_HIII"/>
    <property type="match status" value="1"/>
</dbReference>
<comment type="cofactor">
    <cofactor evidence="2">
        <name>Mg(2+)</name>
        <dbReference type="ChEBI" id="CHEBI:18420"/>
    </cofactor>
</comment>
<keyword evidence="12 14" id="KW-0378">Hydrolase</keyword>
<evidence type="ECO:0000256" key="16">
    <source>
        <dbReference type="SAM" id="MobiDB-lite"/>
    </source>
</evidence>
<evidence type="ECO:0000256" key="12">
    <source>
        <dbReference type="ARBA" id="ARBA00022801"/>
    </source>
</evidence>
<evidence type="ECO:0000256" key="8">
    <source>
        <dbReference type="ARBA" id="ARBA00022490"/>
    </source>
</evidence>
<gene>
    <name evidence="14" type="primary">rnhC</name>
    <name evidence="18" type="ORF">ABID56_000675</name>
</gene>
<dbReference type="NCBIfam" id="TIGR00716">
    <property type="entry name" value="rnhC"/>
    <property type="match status" value="1"/>
</dbReference>
<dbReference type="CDD" id="cd06590">
    <property type="entry name" value="RNase_HII_bacteria_HIII_like"/>
    <property type="match status" value="1"/>
</dbReference>
<comment type="function">
    <text evidence="3 14">Endonuclease that specifically degrades the RNA of RNA-DNA hybrids.</text>
</comment>
<keyword evidence="10 14" id="KW-0479">Metal-binding</keyword>
<evidence type="ECO:0000256" key="11">
    <source>
        <dbReference type="ARBA" id="ARBA00022759"/>
    </source>
</evidence>
<evidence type="ECO:0000256" key="7">
    <source>
        <dbReference type="ARBA" id="ARBA00021407"/>
    </source>
</evidence>
<dbReference type="InterPro" id="IPR001352">
    <property type="entry name" value="RNase_HII/HIII"/>
</dbReference>
<dbReference type="Pfam" id="PF01351">
    <property type="entry name" value="RNase_HII"/>
    <property type="match status" value="1"/>
</dbReference>
<sequence length="307" mass="34437">MGQTVIKVDRKTLEAIDRYYQQSKSNKQPPHTVFVAKHNGCTITAYQSGKVLFQGSEHASEAAKWDANPQTNKKQHNVESHSKAVLTKDHIGSDEAGTGDYFGPITVAAVYADERQQALLRELGVKDSKSMNDKTIASIVQDILKTDIIYSTVTLNNEKYNQLKQQNWSQTRMKAWMHHNAIDHVINKLNDMTPSGIVIDQFCEPGVYYNKIKASDARPHNDITFLTKAESQSTCVAAASMLARYRFVQEMEQLSKKVGFTLQKGSSNQVDRQIKQLINTKGESFLNQVGKVHFGNTQKAKKLSLDS</sequence>
<evidence type="ECO:0000256" key="2">
    <source>
        <dbReference type="ARBA" id="ARBA00001946"/>
    </source>
</evidence>
<dbReference type="SUPFAM" id="SSF53098">
    <property type="entry name" value="Ribonuclease H-like"/>
    <property type="match status" value="1"/>
</dbReference>
<dbReference type="EC" id="3.1.26.4" evidence="6 14"/>
<dbReference type="PANTHER" id="PTHR10954">
    <property type="entry name" value="RIBONUCLEASE H2 SUBUNIT A"/>
    <property type="match status" value="1"/>
</dbReference>
<feature type="compositionally biased region" description="Basic and acidic residues" evidence="16">
    <location>
        <begin position="76"/>
        <end position="91"/>
    </location>
</feature>
<evidence type="ECO:0000256" key="6">
    <source>
        <dbReference type="ARBA" id="ARBA00012180"/>
    </source>
</evidence>
<evidence type="ECO:0000256" key="1">
    <source>
        <dbReference type="ARBA" id="ARBA00000077"/>
    </source>
</evidence>
<evidence type="ECO:0000256" key="15">
    <source>
        <dbReference type="PROSITE-ProRule" id="PRU01319"/>
    </source>
</evidence>
<dbReference type="Proteomes" id="UP001549167">
    <property type="component" value="Unassembled WGS sequence"/>
</dbReference>
<comment type="subcellular location">
    <subcellularLocation>
        <location evidence="4 14">Cytoplasm</location>
    </subcellularLocation>
</comment>
<dbReference type="Pfam" id="PF11858">
    <property type="entry name" value="DUF3378"/>
    <property type="match status" value="1"/>
</dbReference>
<feature type="binding site" evidence="14 15">
    <location>
        <position position="94"/>
    </location>
    <ligand>
        <name>a divalent metal cation</name>
        <dbReference type="ChEBI" id="CHEBI:60240"/>
    </ligand>
</feature>